<sequence length="74" mass="8410">MTKTDNFSSEFESGGCIFLDASQSEDSTQNLFDAIVNQHKNLTEAEIEQLKIDVNNFMKQREEALMSKGEKYGK</sequence>
<name>A0AAE4HX03_9STRE</name>
<reference evidence="1" key="1">
    <citation type="submission" date="2023-03" db="EMBL/GenBank/DDBJ databases">
        <authorList>
            <person name="Shen W."/>
            <person name="Cai J."/>
        </authorList>
    </citation>
    <scope>NUCLEOTIDE SEQUENCE</scope>
    <source>
        <strain evidence="1">P82-2</strain>
    </source>
</reference>
<dbReference type="RefSeq" id="WP_071519126.1">
    <property type="nucleotide sequence ID" value="NZ_JARQAG010000002.1"/>
</dbReference>
<evidence type="ECO:0000313" key="1">
    <source>
        <dbReference type="EMBL" id="MDT2731005.1"/>
    </source>
</evidence>
<dbReference type="Proteomes" id="UP001180515">
    <property type="component" value="Unassembled WGS sequence"/>
</dbReference>
<accession>A0AAE4HX03</accession>
<proteinExistence type="predicted"/>
<dbReference type="AlphaFoldDB" id="A0AAE4HX03"/>
<organism evidence="1 2">
    <name type="scientific">Streptococcus parauberis</name>
    <dbReference type="NCBI Taxonomy" id="1348"/>
    <lineage>
        <taxon>Bacteria</taxon>
        <taxon>Bacillati</taxon>
        <taxon>Bacillota</taxon>
        <taxon>Bacilli</taxon>
        <taxon>Lactobacillales</taxon>
        <taxon>Streptococcaceae</taxon>
        <taxon>Streptococcus</taxon>
    </lineage>
</organism>
<evidence type="ECO:0000313" key="2">
    <source>
        <dbReference type="Proteomes" id="UP001180515"/>
    </source>
</evidence>
<gene>
    <name evidence="1" type="ORF">P7G31_01895</name>
</gene>
<comment type="caution">
    <text evidence="1">The sequence shown here is derived from an EMBL/GenBank/DDBJ whole genome shotgun (WGS) entry which is preliminary data.</text>
</comment>
<protein>
    <submittedName>
        <fullName evidence="1">Uncharacterized protein</fullName>
    </submittedName>
</protein>
<dbReference type="EMBL" id="JARQAG010000002">
    <property type="protein sequence ID" value="MDT2731005.1"/>
    <property type="molecule type" value="Genomic_DNA"/>
</dbReference>